<keyword evidence="3 5" id="KW-0694">RNA-binding</keyword>
<evidence type="ECO:0000256" key="1">
    <source>
        <dbReference type="ARBA" id="ARBA00022980"/>
    </source>
</evidence>
<dbReference type="CDD" id="cd00337">
    <property type="entry name" value="Ribosomal_uL14"/>
    <property type="match status" value="1"/>
</dbReference>
<keyword evidence="1 3" id="KW-0689">Ribosomal protein</keyword>
<evidence type="ECO:0000256" key="4">
    <source>
        <dbReference type="RuleBase" id="RU003949"/>
    </source>
</evidence>
<comment type="subunit">
    <text evidence="3">Part of the 50S ribosomal subunit. Forms a cluster with proteins L3 and L19. In the 70S ribosome, L14 and L19 interact and together make contacts with the 16S rRNA in bridges B5 and B8.</text>
</comment>
<dbReference type="GO" id="GO:0006412">
    <property type="term" value="P:translation"/>
    <property type="evidence" value="ECO:0007669"/>
    <property type="project" value="UniProtKB-UniRule"/>
</dbReference>
<dbReference type="InterPro" id="IPR019972">
    <property type="entry name" value="Ribosomal_uL14_CS"/>
</dbReference>
<dbReference type="InterPro" id="IPR000218">
    <property type="entry name" value="Ribosomal_uL14"/>
</dbReference>
<dbReference type="PROSITE" id="PS00049">
    <property type="entry name" value="RIBOSOMAL_L14"/>
    <property type="match status" value="1"/>
</dbReference>
<dbReference type="InterPro" id="IPR036853">
    <property type="entry name" value="Ribosomal_uL14_sf"/>
</dbReference>
<dbReference type="Pfam" id="PF00238">
    <property type="entry name" value="Ribosomal_L14"/>
    <property type="match status" value="1"/>
</dbReference>
<sequence>MIQPRTMLIVADNTGAKKLMCIGSVGNVSKKGATIGDTITASVKEAIPRASVKKKEKVRAIIIRVKKTHQRSDGTLIRFDDNAVVLINPDKSPRGTRIFGPVAKEIRQKGFSKIISQATEVV</sequence>
<dbReference type="InterPro" id="IPR005745">
    <property type="entry name" value="Ribosomal_uL14_bac-type"/>
</dbReference>
<proteinExistence type="inferred from homology"/>
<name>A0A2G9YS95_9BACT</name>
<dbReference type="GO" id="GO:0003735">
    <property type="term" value="F:structural constituent of ribosome"/>
    <property type="evidence" value="ECO:0007669"/>
    <property type="project" value="InterPro"/>
</dbReference>
<accession>A0A2G9YS95</accession>
<dbReference type="NCBIfam" id="TIGR01067">
    <property type="entry name" value="rplN_bact"/>
    <property type="match status" value="1"/>
</dbReference>
<dbReference type="Proteomes" id="UP000231567">
    <property type="component" value="Unassembled WGS sequence"/>
</dbReference>
<dbReference type="PANTHER" id="PTHR11761:SF3">
    <property type="entry name" value="LARGE RIBOSOMAL SUBUNIT PROTEIN UL14M"/>
    <property type="match status" value="1"/>
</dbReference>
<dbReference type="HAMAP" id="MF_01367">
    <property type="entry name" value="Ribosomal_uL14"/>
    <property type="match status" value="1"/>
</dbReference>
<reference evidence="6 7" key="1">
    <citation type="submission" date="2017-09" db="EMBL/GenBank/DDBJ databases">
        <title>Depth-based differentiation of microbial function through sediment-hosted aquifers and enrichment of novel symbionts in the deep terrestrial subsurface.</title>
        <authorList>
            <person name="Probst A.J."/>
            <person name="Ladd B."/>
            <person name="Jarett J.K."/>
            <person name="Geller-Mcgrath D.E."/>
            <person name="Sieber C.M."/>
            <person name="Emerson J.B."/>
            <person name="Anantharaman K."/>
            <person name="Thomas B.C."/>
            <person name="Malmstrom R."/>
            <person name="Stieglmeier M."/>
            <person name="Klingl A."/>
            <person name="Woyke T."/>
            <person name="Ryan C.M."/>
            <person name="Banfield J.F."/>
        </authorList>
    </citation>
    <scope>NUCLEOTIDE SEQUENCE [LARGE SCALE GENOMIC DNA]</scope>
    <source>
        <strain evidence="6">CG23_combo_of_CG06-09_8_20_14_all_40_13</strain>
    </source>
</reference>
<comment type="caution">
    <text evidence="6">The sequence shown here is derived from an EMBL/GenBank/DDBJ whole genome shotgun (WGS) entry which is preliminary data.</text>
</comment>
<dbReference type="GO" id="GO:0022625">
    <property type="term" value="C:cytosolic large ribosomal subunit"/>
    <property type="evidence" value="ECO:0007669"/>
    <property type="project" value="TreeGrafter"/>
</dbReference>
<gene>
    <name evidence="3" type="primary">rplN</name>
    <name evidence="6" type="ORF">COX39_02255</name>
</gene>
<dbReference type="Gene3D" id="2.40.150.20">
    <property type="entry name" value="Ribosomal protein L14"/>
    <property type="match status" value="1"/>
</dbReference>
<dbReference type="GO" id="GO:0070180">
    <property type="term" value="F:large ribosomal subunit rRNA binding"/>
    <property type="evidence" value="ECO:0007669"/>
    <property type="project" value="TreeGrafter"/>
</dbReference>
<comment type="function">
    <text evidence="3 5">Binds to 23S rRNA. Forms part of two intersubunit bridges in the 70S ribosome.</text>
</comment>
<evidence type="ECO:0000256" key="5">
    <source>
        <dbReference type="RuleBase" id="RU003950"/>
    </source>
</evidence>
<dbReference type="AlphaFoldDB" id="A0A2G9YS95"/>
<dbReference type="PANTHER" id="PTHR11761">
    <property type="entry name" value="50S/60S RIBOSOMAL PROTEIN L14/L23"/>
    <property type="match status" value="1"/>
</dbReference>
<dbReference type="EMBL" id="PCRM01000033">
    <property type="protein sequence ID" value="PIP21583.1"/>
    <property type="molecule type" value="Genomic_DNA"/>
</dbReference>
<dbReference type="SMART" id="SM01374">
    <property type="entry name" value="Ribosomal_L14"/>
    <property type="match status" value="1"/>
</dbReference>
<dbReference type="SUPFAM" id="SSF50193">
    <property type="entry name" value="Ribosomal protein L14"/>
    <property type="match status" value="1"/>
</dbReference>
<keyword evidence="2 3" id="KW-0687">Ribonucleoprotein</keyword>
<evidence type="ECO:0000256" key="3">
    <source>
        <dbReference type="HAMAP-Rule" id="MF_01367"/>
    </source>
</evidence>
<evidence type="ECO:0000256" key="2">
    <source>
        <dbReference type="ARBA" id="ARBA00023274"/>
    </source>
</evidence>
<keyword evidence="3 5" id="KW-0699">rRNA-binding</keyword>
<evidence type="ECO:0000313" key="6">
    <source>
        <dbReference type="EMBL" id="PIP21583.1"/>
    </source>
</evidence>
<comment type="similarity">
    <text evidence="3 4">Belongs to the universal ribosomal protein uL14 family.</text>
</comment>
<protein>
    <recommendedName>
        <fullName evidence="3">Large ribosomal subunit protein uL14</fullName>
    </recommendedName>
</protein>
<evidence type="ECO:0000313" key="7">
    <source>
        <dbReference type="Proteomes" id="UP000231567"/>
    </source>
</evidence>
<organism evidence="6 7">
    <name type="scientific">Candidatus Nealsonbacteria bacterium CG23_combo_of_CG06-09_8_20_14_all_40_13</name>
    <dbReference type="NCBI Taxonomy" id="1974724"/>
    <lineage>
        <taxon>Bacteria</taxon>
        <taxon>Candidatus Nealsoniibacteriota</taxon>
    </lineage>
</organism>